<dbReference type="EMBL" id="ML736227">
    <property type="protein sequence ID" value="KAE8377227.1"/>
    <property type="molecule type" value="Genomic_DNA"/>
</dbReference>
<organism evidence="1 2">
    <name type="scientific">Aspergillus bertholletiae</name>
    <dbReference type="NCBI Taxonomy" id="1226010"/>
    <lineage>
        <taxon>Eukaryota</taxon>
        <taxon>Fungi</taxon>
        <taxon>Dikarya</taxon>
        <taxon>Ascomycota</taxon>
        <taxon>Pezizomycotina</taxon>
        <taxon>Eurotiomycetes</taxon>
        <taxon>Eurotiomycetidae</taxon>
        <taxon>Eurotiales</taxon>
        <taxon>Aspergillaceae</taxon>
        <taxon>Aspergillus</taxon>
        <taxon>Aspergillus subgen. Circumdati</taxon>
    </lineage>
</organism>
<accession>A0A5N7B555</accession>
<sequence>MKVLVLGLARTGTSCKHLASLPWDTKITITKQPLSPPSSDWNIAPMTGPTDVCSVTSLGGLKVFKPNTWAMTVLSKPTRWTISPVTLTYSINTPVYLSLCAPMTERMNL</sequence>
<gene>
    <name evidence="1" type="ORF">BDV26DRAFT_264191</name>
</gene>
<keyword evidence="2" id="KW-1185">Reference proteome</keyword>
<dbReference type="Proteomes" id="UP000326198">
    <property type="component" value="Unassembled WGS sequence"/>
</dbReference>
<evidence type="ECO:0000313" key="1">
    <source>
        <dbReference type="EMBL" id="KAE8377227.1"/>
    </source>
</evidence>
<name>A0A5N7B555_9EURO</name>
<reference evidence="1 2" key="1">
    <citation type="submission" date="2019-04" db="EMBL/GenBank/DDBJ databases">
        <title>Friends and foes A comparative genomics studyof 23 Aspergillus species from section Flavi.</title>
        <authorList>
            <consortium name="DOE Joint Genome Institute"/>
            <person name="Kjaerbolling I."/>
            <person name="Vesth T."/>
            <person name="Frisvad J.C."/>
            <person name="Nybo J.L."/>
            <person name="Theobald S."/>
            <person name="Kildgaard S."/>
            <person name="Isbrandt T."/>
            <person name="Kuo A."/>
            <person name="Sato A."/>
            <person name="Lyhne E.K."/>
            <person name="Kogle M.E."/>
            <person name="Wiebenga A."/>
            <person name="Kun R.S."/>
            <person name="Lubbers R.J."/>
            <person name="Makela M.R."/>
            <person name="Barry K."/>
            <person name="Chovatia M."/>
            <person name="Clum A."/>
            <person name="Daum C."/>
            <person name="Haridas S."/>
            <person name="He G."/>
            <person name="LaButti K."/>
            <person name="Lipzen A."/>
            <person name="Mondo S."/>
            <person name="Riley R."/>
            <person name="Salamov A."/>
            <person name="Simmons B.A."/>
            <person name="Magnuson J.K."/>
            <person name="Henrissat B."/>
            <person name="Mortensen U.H."/>
            <person name="Larsen T.O."/>
            <person name="Devries R.P."/>
            <person name="Grigoriev I.V."/>
            <person name="Machida M."/>
            <person name="Baker S.E."/>
            <person name="Andersen M.R."/>
        </authorList>
    </citation>
    <scope>NUCLEOTIDE SEQUENCE [LARGE SCALE GENOMIC DNA]</scope>
    <source>
        <strain evidence="1 2">IBT 29228</strain>
    </source>
</reference>
<protein>
    <recommendedName>
        <fullName evidence="3">NAD(P)-binding domain-containing protein</fullName>
    </recommendedName>
</protein>
<dbReference type="AlphaFoldDB" id="A0A5N7B555"/>
<evidence type="ECO:0008006" key="3">
    <source>
        <dbReference type="Google" id="ProtNLM"/>
    </source>
</evidence>
<evidence type="ECO:0000313" key="2">
    <source>
        <dbReference type="Proteomes" id="UP000326198"/>
    </source>
</evidence>
<proteinExistence type="predicted"/>